<dbReference type="Proteomes" id="UP000694389">
    <property type="component" value="Unassembled WGS sequence"/>
</dbReference>
<feature type="domain" description="Ig-like" evidence="1">
    <location>
        <begin position="11"/>
        <end position="74"/>
    </location>
</feature>
<dbReference type="Ensembl" id="ENSDLAT00005026147.2">
    <property type="protein sequence ID" value="ENSDLAP00005024464.2"/>
    <property type="gene ID" value="ENSDLAG00005011162.2"/>
</dbReference>
<dbReference type="InterPro" id="IPR003599">
    <property type="entry name" value="Ig_sub"/>
</dbReference>
<dbReference type="PANTHER" id="PTHR46013:SF4">
    <property type="entry name" value="B-CELL RECEPTOR CD22-RELATED"/>
    <property type="match status" value="1"/>
</dbReference>
<reference evidence="2" key="2">
    <citation type="submission" date="2025-09" db="UniProtKB">
        <authorList>
            <consortium name="Ensembl"/>
        </authorList>
    </citation>
    <scope>IDENTIFICATION</scope>
</reference>
<proteinExistence type="predicted"/>
<accession>A0A8C4EUE5</accession>
<evidence type="ECO:0000313" key="3">
    <source>
        <dbReference type="Proteomes" id="UP000694389"/>
    </source>
</evidence>
<dbReference type="Pfam" id="PF13927">
    <property type="entry name" value="Ig_3"/>
    <property type="match status" value="1"/>
</dbReference>
<evidence type="ECO:0000259" key="1">
    <source>
        <dbReference type="PROSITE" id="PS50835"/>
    </source>
</evidence>
<sequence>MFSPPDAPRVPSVSVSPSGEIVEGSSVTLTCSSDANPAASYTWYKRNGNQYLQPPSKEPQFVFRSIQSSDSGEYNYEAIFIFSSFADGPKLPSVSVSPSGEIVEGSSVTLTCSSDANPAANYTWYKENEDSPKTSGQIFTITDFRPEHSGNYYCEAQNRRGRHNSTLHLIVVAGKFLHSAAHILYQKSESSM</sequence>
<dbReference type="AlphaFoldDB" id="A0A8C4EUE5"/>
<feature type="domain" description="Ig-like" evidence="1">
    <location>
        <begin position="92"/>
        <end position="170"/>
    </location>
</feature>
<dbReference type="PANTHER" id="PTHR46013">
    <property type="entry name" value="VASCULAR CELL ADHESION MOLECULE 1"/>
    <property type="match status" value="1"/>
</dbReference>
<dbReference type="CDD" id="cd00096">
    <property type="entry name" value="Ig"/>
    <property type="match status" value="1"/>
</dbReference>
<dbReference type="Gene3D" id="2.60.40.10">
    <property type="entry name" value="Immunoglobulins"/>
    <property type="match status" value="2"/>
</dbReference>
<protein>
    <recommendedName>
        <fullName evidence="1">Ig-like domain-containing protein</fullName>
    </recommendedName>
</protein>
<dbReference type="GeneTree" id="ENSGT01010000222294"/>
<dbReference type="InterPro" id="IPR013783">
    <property type="entry name" value="Ig-like_fold"/>
</dbReference>
<organism evidence="2 3">
    <name type="scientific">Dicentrarchus labrax</name>
    <name type="common">European seabass</name>
    <name type="synonym">Morone labrax</name>
    <dbReference type="NCBI Taxonomy" id="13489"/>
    <lineage>
        <taxon>Eukaryota</taxon>
        <taxon>Metazoa</taxon>
        <taxon>Chordata</taxon>
        <taxon>Craniata</taxon>
        <taxon>Vertebrata</taxon>
        <taxon>Euteleostomi</taxon>
        <taxon>Actinopterygii</taxon>
        <taxon>Neopterygii</taxon>
        <taxon>Teleostei</taxon>
        <taxon>Neoteleostei</taxon>
        <taxon>Acanthomorphata</taxon>
        <taxon>Eupercaria</taxon>
        <taxon>Moronidae</taxon>
        <taxon>Dicentrarchus</taxon>
    </lineage>
</organism>
<dbReference type="Pfam" id="PF13895">
    <property type="entry name" value="Ig_2"/>
    <property type="match status" value="1"/>
</dbReference>
<dbReference type="PROSITE" id="PS50835">
    <property type="entry name" value="IG_LIKE"/>
    <property type="match status" value="2"/>
</dbReference>
<dbReference type="InterPro" id="IPR003598">
    <property type="entry name" value="Ig_sub2"/>
</dbReference>
<name>A0A8C4EUE5_DICLA</name>
<dbReference type="InterPro" id="IPR007110">
    <property type="entry name" value="Ig-like_dom"/>
</dbReference>
<reference evidence="2" key="1">
    <citation type="submission" date="2025-08" db="UniProtKB">
        <authorList>
            <consortium name="Ensembl"/>
        </authorList>
    </citation>
    <scope>IDENTIFICATION</scope>
</reference>
<evidence type="ECO:0000313" key="2">
    <source>
        <dbReference type="Ensembl" id="ENSDLAP00005024464.2"/>
    </source>
</evidence>
<dbReference type="SMART" id="SM00408">
    <property type="entry name" value="IGc2"/>
    <property type="match status" value="2"/>
</dbReference>
<dbReference type="SUPFAM" id="SSF48726">
    <property type="entry name" value="Immunoglobulin"/>
    <property type="match status" value="2"/>
</dbReference>
<dbReference type="SMART" id="SM00409">
    <property type="entry name" value="IG"/>
    <property type="match status" value="2"/>
</dbReference>
<dbReference type="InterPro" id="IPR036179">
    <property type="entry name" value="Ig-like_dom_sf"/>
</dbReference>
<keyword evidence="3" id="KW-1185">Reference proteome</keyword>